<sequence length="109" mass="12442">MSPSVLFACFYRHYMEQYHDASGPDNELRKYRMSNEHRAMDEPTESGTKVTSLSLPSSKAPKSVAVLLSHAIRELLCAADNDRHTSNGKEDVNETIKFDTVDYRYSPRK</sequence>
<organism evidence="2">
    <name type="scientific">Lygus hesperus</name>
    <name type="common">Western plant bug</name>
    <dbReference type="NCBI Taxonomy" id="30085"/>
    <lineage>
        <taxon>Eukaryota</taxon>
        <taxon>Metazoa</taxon>
        <taxon>Ecdysozoa</taxon>
        <taxon>Arthropoda</taxon>
        <taxon>Hexapoda</taxon>
        <taxon>Insecta</taxon>
        <taxon>Pterygota</taxon>
        <taxon>Neoptera</taxon>
        <taxon>Paraneoptera</taxon>
        <taxon>Hemiptera</taxon>
        <taxon>Heteroptera</taxon>
        <taxon>Panheteroptera</taxon>
        <taxon>Cimicomorpha</taxon>
        <taxon>Miridae</taxon>
        <taxon>Mirini</taxon>
        <taxon>Lygus</taxon>
    </lineage>
</organism>
<dbReference type="EMBL" id="GBHO01020829">
    <property type="protein sequence ID" value="JAG22775.1"/>
    <property type="molecule type" value="Transcribed_RNA"/>
</dbReference>
<gene>
    <name evidence="2" type="primary">PCDHA11</name>
    <name evidence="2" type="ORF">CM83_1646</name>
</gene>
<protein>
    <submittedName>
        <fullName evidence="2">Protocadherin alpha-11</fullName>
    </submittedName>
</protein>
<evidence type="ECO:0000256" key="1">
    <source>
        <dbReference type="SAM" id="MobiDB-lite"/>
    </source>
</evidence>
<reference evidence="2" key="1">
    <citation type="journal article" date="2014" name="PLoS ONE">
        <title>Transcriptome-Based Identification of ABC Transporters in the Western Tarnished Plant Bug Lygus hesperus.</title>
        <authorList>
            <person name="Hull J.J."/>
            <person name="Chaney K."/>
            <person name="Geib S.M."/>
            <person name="Fabrick J.A."/>
            <person name="Brent C.S."/>
            <person name="Walsh D."/>
            <person name="Lavine L.C."/>
        </authorList>
    </citation>
    <scope>NUCLEOTIDE SEQUENCE</scope>
</reference>
<name>A0A0A9XZS5_LYGHE</name>
<accession>A0A0A9XZS5</accession>
<proteinExistence type="predicted"/>
<feature type="region of interest" description="Disordered" evidence="1">
    <location>
        <begin position="36"/>
        <end position="56"/>
    </location>
</feature>
<reference evidence="2" key="2">
    <citation type="submission" date="2014-07" db="EMBL/GenBank/DDBJ databases">
        <authorList>
            <person name="Hull J."/>
        </authorList>
    </citation>
    <scope>NUCLEOTIDE SEQUENCE</scope>
</reference>
<dbReference type="AlphaFoldDB" id="A0A0A9XZS5"/>
<evidence type="ECO:0000313" key="2">
    <source>
        <dbReference type="EMBL" id="JAG22775.1"/>
    </source>
</evidence>